<feature type="region of interest" description="Disordered" evidence="1">
    <location>
        <begin position="1"/>
        <end position="20"/>
    </location>
</feature>
<keyword evidence="3" id="KW-1185">Reference proteome</keyword>
<comment type="caution">
    <text evidence="2">The sequence shown here is derived from an EMBL/GenBank/DDBJ whole genome shotgun (WGS) entry which is preliminary data.</text>
</comment>
<evidence type="ECO:0000256" key="1">
    <source>
        <dbReference type="SAM" id="MobiDB-lite"/>
    </source>
</evidence>
<protein>
    <submittedName>
        <fullName evidence="2">Uncharacterized protein</fullName>
    </submittedName>
</protein>
<organism evidence="2 3">
    <name type="scientific">Molorchus minor</name>
    <dbReference type="NCBI Taxonomy" id="1323400"/>
    <lineage>
        <taxon>Eukaryota</taxon>
        <taxon>Metazoa</taxon>
        <taxon>Ecdysozoa</taxon>
        <taxon>Arthropoda</taxon>
        <taxon>Hexapoda</taxon>
        <taxon>Insecta</taxon>
        <taxon>Pterygota</taxon>
        <taxon>Neoptera</taxon>
        <taxon>Endopterygota</taxon>
        <taxon>Coleoptera</taxon>
        <taxon>Polyphaga</taxon>
        <taxon>Cucujiformia</taxon>
        <taxon>Chrysomeloidea</taxon>
        <taxon>Cerambycidae</taxon>
        <taxon>Lamiinae</taxon>
        <taxon>Monochamini</taxon>
        <taxon>Molorchus</taxon>
    </lineage>
</organism>
<dbReference type="EMBL" id="JAPWTJ010000018">
    <property type="protein sequence ID" value="KAJ8985226.1"/>
    <property type="molecule type" value="Genomic_DNA"/>
</dbReference>
<name>A0ABQ9K5A1_9CUCU</name>
<reference evidence="2" key="1">
    <citation type="journal article" date="2023" name="Insect Mol. Biol.">
        <title>Genome sequencing provides insights into the evolution of gene families encoding plant cell wall-degrading enzymes in longhorned beetles.</title>
        <authorList>
            <person name="Shin N.R."/>
            <person name="Okamura Y."/>
            <person name="Kirsch R."/>
            <person name="Pauchet Y."/>
        </authorList>
    </citation>
    <scope>NUCLEOTIDE SEQUENCE</scope>
    <source>
        <strain evidence="2">MMC_N1</strain>
    </source>
</reference>
<evidence type="ECO:0000313" key="3">
    <source>
        <dbReference type="Proteomes" id="UP001162164"/>
    </source>
</evidence>
<sequence length="82" mass="9578">MLNFLFPHGNQHSSTMRRDKTTIIGRQGRQFSPDRDVDEIKIVPTYMGQNHQGDEFGNEKFCKNYHVMEIQKDSKPHPGNVF</sequence>
<gene>
    <name evidence="2" type="ORF">NQ317_018255</name>
</gene>
<proteinExistence type="predicted"/>
<evidence type="ECO:0000313" key="2">
    <source>
        <dbReference type="EMBL" id="KAJ8985226.1"/>
    </source>
</evidence>
<accession>A0ABQ9K5A1</accession>
<dbReference type="Proteomes" id="UP001162164">
    <property type="component" value="Unassembled WGS sequence"/>
</dbReference>